<protein>
    <recommendedName>
        <fullName evidence="1">Halobacterial output domain-containing protein</fullName>
    </recommendedName>
</protein>
<dbReference type="Proteomes" id="UP000637819">
    <property type="component" value="Chromosome"/>
</dbReference>
<keyword evidence="3" id="KW-1185">Reference proteome</keyword>
<dbReference type="AlphaFoldDB" id="A0A8T8DZR7"/>
<organism evidence="2 3">
    <name type="scientific">Haloterrigena salifodinae</name>
    <dbReference type="NCBI Taxonomy" id="2675099"/>
    <lineage>
        <taxon>Archaea</taxon>
        <taxon>Methanobacteriati</taxon>
        <taxon>Methanobacteriota</taxon>
        <taxon>Stenosarchaea group</taxon>
        <taxon>Halobacteria</taxon>
        <taxon>Halobacteriales</taxon>
        <taxon>Natrialbaceae</taxon>
        <taxon>Haloterrigena</taxon>
    </lineage>
</organism>
<evidence type="ECO:0000313" key="2">
    <source>
        <dbReference type="EMBL" id="QRV14686.1"/>
    </source>
</evidence>
<dbReference type="RefSeq" id="WP_126661339.1">
    <property type="nucleotide sequence ID" value="NZ_CP069188.1"/>
</dbReference>
<dbReference type="OrthoDB" id="181175at2157"/>
<dbReference type="KEGG" id="hsal:JMJ58_17425"/>
<gene>
    <name evidence="2" type="ORF">JMJ58_17425</name>
</gene>
<reference evidence="2 3" key="1">
    <citation type="submission" date="2021-01" db="EMBL/GenBank/DDBJ databases">
        <title>Genome Sequence and Methylation Pattern of Haloterrigena salifodinae BOL5-1, An Extremely Halophilic Archaeon from a Bolivian Salt Mine.</title>
        <authorList>
            <person name="DasSarma P."/>
            <person name="Anton B.P."/>
            <person name="DasSarma S.L."/>
            <person name="von Ehrenheim H.A.L."/>
            <person name="Martinez F.L."/>
            <person name="Guzman D."/>
            <person name="Roberts R.J."/>
            <person name="DasSarma S."/>
        </authorList>
    </citation>
    <scope>NUCLEOTIDE SEQUENCE [LARGE SCALE GENOMIC DNA]</scope>
    <source>
        <strain evidence="2 3">BOL5-1</strain>
    </source>
</reference>
<dbReference type="EMBL" id="CP069188">
    <property type="protein sequence ID" value="QRV14686.1"/>
    <property type="molecule type" value="Genomic_DNA"/>
</dbReference>
<proteinExistence type="predicted"/>
<dbReference type="InterPro" id="IPR040624">
    <property type="entry name" value="HalOD1"/>
</dbReference>
<evidence type="ECO:0000313" key="3">
    <source>
        <dbReference type="Proteomes" id="UP000637819"/>
    </source>
</evidence>
<dbReference type="GeneID" id="62876943"/>
<sequence>MTQTDVVTSVVKAVAAQDGVEPAELDLLYEYIDPEILENLCDQEKGDWNFTFQYSDHQVTLTHEGQIFVDGILHTTSMSTAGE</sequence>
<evidence type="ECO:0000259" key="1">
    <source>
        <dbReference type="Pfam" id="PF18545"/>
    </source>
</evidence>
<accession>A0A8T8DZR7</accession>
<name>A0A8T8DZR7_9EURY</name>
<feature type="domain" description="Halobacterial output" evidence="1">
    <location>
        <begin position="3"/>
        <end position="70"/>
    </location>
</feature>
<dbReference type="Pfam" id="PF18545">
    <property type="entry name" value="HalOD1"/>
    <property type="match status" value="1"/>
</dbReference>